<dbReference type="EMBL" id="BKDJ01000018">
    <property type="protein sequence ID" value="GER24214.1"/>
    <property type="molecule type" value="Genomic_DNA"/>
</dbReference>
<proteinExistence type="predicted"/>
<evidence type="ECO:0000256" key="1">
    <source>
        <dbReference type="SAM" id="SignalP"/>
    </source>
</evidence>
<protein>
    <recommendedName>
        <fullName evidence="4">Secreted protein</fullName>
    </recommendedName>
</protein>
<dbReference type="Proteomes" id="UP000325307">
    <property type="component" value="Unassembled WGS sequence"/>
</dbReference>
<sequence length="88" mass="9356">MTIHAMNLKTAMVRFAASAATTALVPPEAAMCFPSGRVPVRAGGCPRPTLYRARAALRALPRRAGAGPLLRTFLSGPVQARRWARAEA</sequence>
<keyword evidence="3" id="KW-1185">Reference proteome</keyword>
<evidence type="ECO:0000313" key="2">
    <source>
        <dbReference type="EMBL" id="GER24214.1"/>
    </source>
</evidence>
<feature type="signal peptide" evidence="1">
    <location>
        <begin position="1"/>
        <end position="19"/>
    </location>
</feature>
<dbReference type="AlphaFoldDB" id="A0A5A7NTM7"/>
<comment type="caution">
    <text evidence="2">The sequence shown here is derived from an EMBL/GenBank/DDBJ whole genome shotgun (WGS) entry which is preliminary data.</text>
</comment>
<gene>
    <name evidence="2" type="ORF">NCCP1664_27090</name>
</gene>
<reference evidence="2 3" key="1">
    <citation type="submission" date="2019-09" db="EMBL/GenBank/DDBJ databases">
        <title>Arthrobacter zafarii sp. nov., a moderately thermotolerant and halotolerant actinobacterium isolated from Cholistan desert soil of Pakistan.</title>
        <authorList>
            <person name="Amin A."/>
            <person name="Ahmed I."/>
            <person name="Khalid N."/>
            <person name="Schumann P."/>
            <person name="Busse H.J."/>
            <person name="Khan I.U."/>
            <person name="Li S."/>
            <person name="Li W.J."/>
        </authorList>
    </citation>
    <scope>NUCLEOTIDE SEQUENCE [LARGE SCALE GENOMIC DNA]</scope>
    <source>
        <strain evidence="2 3">NCCP-1664</strain>
    </source>
</reference>
<name>A0A5A7NTM7_9MICC</name>
<evidence type="ECO:0000313" key="3">
    <source>
        <dbReference type="Proteomes" id="UP000325307"/>
    </source>
</evidence>
<organism evidence="2 3">
    <name type="scientific">Zafaria cholistanensis</name>
    <dbReference type="NCBI Taxonomy" id="1682741"/>
    <lineage>
        <taxon>Bacteria</taxon>
        <taxon>Bacillati</taxon>
        <taxon>Actinomycetota</taxon>
        <taxon>Actinomycetes</taxon>
        <taxon>Micrococcales</taxon>
        <taxon>Micrococcaceae</taxon>
        <taxon>Zafaria</taxon>
    </lineage>
</organism>
<keyword evidence="1" id="KW-0732">Signal</keyword>
<evidence type="ECO:0008006" key="4">
    <source>
        <dbReference type="Google" id="ProtNLM"/>
    </source>
</evidence>
<feature type="chain" id="PRO_5023051157" description="Secreted protein" evidence="1">
    <location>
        <begin position="20"/>
        <end position="88"/>
    </location>
</feature>
<accession>A0A5A7NTM7</accession>